<feature type="transmembrane region" description="Helical" evidence="6">
    <location>
        <begin position="260"/>
        <end position="277"/>
    </location>
</feature>
<dbReference type="InterPro" id="IPR037185">
    <property type="entry name" value="EmrE-like"/>
</dbReference>
<dbReference type="Gene3D" id="1.10.3730.20">
    <property type="match status" value="1"/>
</dbReference>
<evidence type="ECO:0000256" key="2">
    <source>
        <dbReference type="ARBA" id="ARBA00007362"/>
    </source>
</evidence>
<keyword evidence="5 6" id="KW-0472">Membrane</keyword>
<dbReference type="EMBL" id="BAAAOS010000007">
    <property type="protein sequence ID" value="GAA1558978.1"/>
    <property type="molecule type" value="Genomic_DNA"/>
</dbReference>
<dbReference type="SUPFAM" id="SSF103481">
    <property type="entry name" value="Multidrug resistance efflux transporter EmrE"/>
    <property type="match status" value="2"/>
</dbReference>
<feature type="transmembrane region" description="Helical" evidence="6">
    <location>
        <begin position="172"/>
        <end position="193"/>
    </location>
</feature>
<evidence type="ECO:0000259" key="7">
    <source>
        <dbReference type="Pfam" id="PF00892"/>
    </source>
</evidence>
<protein>
    <submittedName>
        <fullName evidence="8">EamA family transporter</fullName>
    </submittedName>
</protein>
<sequence length="302" mass="31272">MDTTLRWASITAIAPVAWGTNYYVTHHYLPADHPLYGAVFRALPAGLLLLCLARRRPTGDWWWKSFVLGVCNVGAFFALIYLASQLLPVSVASTIMSTAPVAMGLFAWALLAERPTLAVVLGSAAGIAGVCLMLGTAQDGVNLRGVAASLAAVTMSSFGYALSKKWGRSGDLLATTSWQLIAGGLAVVPFALIVEGAPPSLDLPAAAGFVYVVLVATAGAYLAWFAGLRHLSAASVGIIGLLNPLTGVLLGTTLSGEHLTIKQLLGMLLILGGILLIRPRRPVGGASSTEGLQSAGSIRGPV</sequence>
<evidence type="ECO:0000256" key="3">
    <source>
        <dbReference type="ARBA" id="ARBA00022692"/>
    </source>
</evidence>
<feature type="domain" description="EamA" evidence="7">
    <location>
        <begin position="144"/>
        <end position="277"/>
    </location>
</feature>
<feature type="transmembrane region" description="Helical" evidence="6">
    <location>
        <begin position="205"/>
        <end position="224"/>
    </location>
</feature>
<comment type="subcellular location">
    <subcellularLocation>
        <location evidence="1">Membrane</location>
        <topology evidence="1">Multi-pass membrane protein</topology>
    </subcellularLocation>
</comment>
<accession>A0ABN2CI20</accession>
<keyword evidence="3 6" id="KW-0812">Transmembrane</keyword>
<evidence type="ECO:0000256" key="5">
    <source>
        <dbReference type="ARBA" id="ARBA00023136"/>
    </source>
</evidence>
<keyword evidence="4 6" id="KW-1133">Transmembrane helix</keyword>
<feature type="transmembrane region" description="Helical" evidence="6">
    <location>
        <begin position="231"/>
        <end position="254"/>
    </location>
</feature>
<dbReference type="PANTHER" id="PTHR32322:SF2">
    <property type="entry name" value="EAMA DOMAIN-CONTAINING PROTEIN"/>
    <property type="match status" value="1"/>
</dbReference>
<feature type="transmembrane region" description="Helical" evidence="6">
    <location>
        <begin position="35"/>
        <end position="53"/>
    </location>
</feature>
<feature type="transmembrane region" description="Helical" evidence="6">
    <location>
        <begin position="65"/>
        <end position="83"/>
    </location>
</feature>
<reference evidence="8 9" key="1">
    <citation type="journal article" date="2019" name="Int. J. Syst. Evol. Microbiol.">
        <title>The Global Catalogue of Microorganisms (GCM) 10K type strain sequencing project: providing services to taxonomists for standard genome sequencing and annotation.</title>
        <authorList>
            <consortium name="The Broad Institute Genomics Platform"/>
            <consortium name="The Broad Institute Genome Sequencing Center for Infectious Disease"/>
            <person name="Wu L."/>
            <person name="Ma J."/>
        </authorList>
    </citation>
    <scope>NUCLEOTIDE SEQUENCE [LARGE SCALE GENOMIC DNA]</scope>
    <source>
        <strain evidence="8 9">JCM 14969</strain>
    </source>
</reference>
<feature type="transmembrane region" description="Helical" evidence="6">
    <location>
        <begin position="141"/>
        <end position="160"/>
    </location>
</feature>
<comment type="caution">
    <text evidence="8">The sequence shown here is derived from an EMBL/GenBank/DDBJ whole genome shotgun (WGS) entry which is preliminary data.</text>
</comment>
<dbReference type="Proteomes" id="UP001500393">
    <property type="component" value="Unassembled WGS sequence"/>
</dbReference>
<dbReference type="Pfam" id="PF00892">
    <property type="entry name" value="EamA"/>
    <property type="match status" value="2"/>
</dbReference>
<evidence type="ECO:0000256" key="6">
    <source>
        <dbReference type="SAM" id="Phobius"/>
    </source>
</evidence>
<feature type="transmembrane region" description="Helical" evidence="6">
    <location>
        <begin position="117"/>
        <end position="135"/>
    </location>
</feature>
<evidence type="ECO:0000256" key="1">
    <source>
        <dbReference type="ARBA" id="ARBA00004141"/>
    </source>
</evidence>
<organism evidence="8 9">
    <name type="scientific">Kribbella sancticallisti</name>
    <dbReference type="NCBI Taxonomy" id="460087"/>
    <lineage>
        <taxon>Bacteria</taxon>
        <taxon>Bacillati</taxon>
        <taxon>Actinomycetota</taxon>
        <taxon>Actinomycetes</taxon>
        <taxon>Propionibacteriales</taxon>
        <taxon>Kribbellaceae</taxon>
        <taxon>Kribbella</taxon>
    </lineage>
</organism>
<gene>
    <name evidence="8" type="ORF">GCM10009789_10500</name>
</gene>
<dbReference type="InterPro" id="IPR000620">
    <property type="entry name" value="EamA_dom"/>
</dbReference>
<keyword evidence="9" id="KW-1185">Reference proteome</keyword>
<proteinExistence type="inferred from homology"/>
<dbReference type="PANTHER" id="PTHR32322">
    <property type="entry name" value="INNER MEMBRANE TRANSPORTER"/>
    <property type="match status" value="1"/>
</dbReference>
<dbReference type="RefSeq" id="WP_344210324.1">
    <property type="nucleotide sequence ID" value="NZ_BAAAOS010000007.1"/>
</dbReference>
<evidence type="ECO:0000313" key="8">
    <source>
        <dbReference type="EMBL" id="GAA1558978.1"/>
    </source>
</evidence>
<evidence type="ECO:0000313" key="9">
    <source>
        <dbReference type="Proteomes" id="UP001500393"/>
    </source>
</evidence>
<comment type="similarity">
    <text evidence="2">Belongs to the EamA transporter family.</text>
</comment>
<feature type="domain" description="EamA" evidence="7">
    <location>
        <begin position="7"/>
        <end position="134"/>
    </location>
</feature>
<evidence type="ECO:0000256" key="4">
    <source>
        <dbReference type="ARBA" id="ARBA00022989"/>
    </source>
</evidence>
<feature type="transmembrane region" description="Helical" evidence="6">
    <location>
        <begin position="89"/>
        <end position="110"/>
    </location>
</feature>
<dbReference type="InterPro" id="IPR050638">
    <property type="entry name" value="AA-Vitamin_Transporters"/>
</dbReference>
<name>A0ABN2CI20_9ACTN</name>